<dbReference type="Gene3D" id="3.40.50.2000">
    <property type="entry name" value="Glycogen Phosphorylase B"/>
    <property type="match status" value="1"/>
</dbReference>
<dbReference type="InterPro" id="IPR029044">
    <property type="entry name" value="Nucleotide-diphossugar_trans"/>
</dbReference>
<dbReference type="RefSeq" id="WP_345398774.1">
    <property type="nucleotide sequence ID" value="NZ_BAABHG010000009.1"/>
</dbReference>
<dbReference type="Pfam" id="PF13692">
    <property type="entry name" value="Glyco_trans_1_4"/>
    <property type="match status" value="1"/>
</dbReference>
<evidence type="ECO:0000313" key="4">
    <source>
        <dbReference type="EMBL" id="MFD2460026.1"/>
    </source>
</evidence>
<feature type="region of interest" description="Disordered" evidence="1">
    <location>
        <begin position="301"/>
        <end position="324"/>
    </location>
</feature>
<dbReference type="Pfam" id="PF13847">
    <property type="entry name" value="Methyltransf_31"/>
    <property type="match status" value="1"/>
</dbReference>
<dbReference type="InterPro" id="IPR001173">
    <property type="entry name" value="Glyco_trans_2-like"/>
</dbReference>
<protein>
    <submittedName>
        <fullName evidence="4">Glycosyltransferase</fullName>
        <ecNumber evidence="4">2.4.-.-</ecNumber>
    </submittedName>
</protein>
<dbReference type="SUPFAM" id="SSF53756">
    <property type="entry name" value="UDP-Glycosyltransferase/glycogen phosphorylase"/>
    <property type="match status" value="1"/>
</dbReference>
<evidence type="ECO:0000259" key="3">
    <source>
        <dbReference type="Pfam" id="PF13847"/>
    </source>
</evidence>
<reference evidence="5" key="1">
    <citation type="journal article" date="2019" name="Int. J. Syst. Evol. Microbiol.">
        <title>The Global Catalogue of Microorganisms (GCM) 10K type strain sequencing project: providing services to taxonomists for standard genome sequencing and annotation.</title>
        <authorList>
            <consortium name="The Broad Institute Genomics Platform"/>
            <consortium name="The Broad Institute Genome Sequencing Center for Infectious Disease"/>
            <person name="Wu L."/>
            <person name="Ma J."/>
        </authorList>
    </citation>
    <scope>NUCLEOTIDE SEQUENCE [LARGE SCALE GENOMIC DNA]</scope>
    <source>
        <strain evidence="5">CGMCC 4.7643</strain>
    </source>
</reference>
<dbReference type="Gene3D" id="3.40.50.150">
    <property type="entry name" value="Vaccinia Virus protein VP39"/>
    <property type="match status" value="1"/>
</dbReference>
<name>A0ABW5GER9_9PSEU</name>
<organism evidence="4 5">
    <name type="scientific">Amycolatopsis samaneae</name>
    <dbReference type="NCBI Taxonomy" id="664691"/>
    <lineage>
        <taxon>Bacteria</taxon>
        <taxon>Bacillati</taxon>
        <taxon>Actinomycetota</taxon>
        <taxon>Actinomycetes</taxon>
        <taxon>Pseudonocardiales</taxon>
        <taxon>Pseudonocardiaceae</taxon>
        <taxon>Amycolatopsis</taxon>
    </lineage>
</organism>
<evidence type="ECO:0000256" key="1">
    <source>
        <dbReference type="SAM" id="MobiDB-lite"/>
    </source>
</evidence>
<dbReference type="GO" id="GO:0016757">
    <property type="term" value="F:glycosyltransferase activity"/>
    <property type="evidence" value="ECO:0007669"/>
    <property type="project" value="UniProtKB-KW"/>
</dbReference>
<dbReference type="Proteomes" id="UP001597419">
    <property type="component" value="Unassembled WGS sequence"/>
</dbReference>
<dbReference type="Pfam" id="PF00535">
    <property type="entry name" value="Glycos_transf_2"/>
    <property type="match status" value="1"/>
</dbReference>
<sequence>MGKGTSGERLIEWTGERCVPWAEDLQVIYEHYHRYAFATRFTEGKRVLDLASGEGYGSALLASNAAAVVGLEIDETTVRHARARYPGVSFEIGSITDPGALDGAEPFDVVVCFEAIEHVVEQDRLLDLVRNRLAPDGVFLCSTPDVAVYTHDHGNENPFHVRELSEADFRALLGERFEHVSVLRQNVAVGSLIHDGVGPAPAETRTLRRESENSWSVTPGAPHTYLVAVASARPLLEVPTSVLVDPQLTMVAQAAIDAQAPIEHLRAELRQVQDELAAAREATARAAADLAAMTAAERRAAGERDAALDRAAASREEHRKTSEELDRVRRKAGYDAERVEWLSANNANLTRTAGDLAAENAKLRAEQSAIGQRLISRYRGTIERAAPRGTRRRDLYETALGRPAGVLPGAPAVPGPVGVTTSESPIVSVVIPTYGNWAYTRACLDSIQRHLPKMPFEVIVVDDASPDDAADRVAQCPGVRLVRTPKNLGFVGACNHGAEHARGEFVMFLNNDTEVRPGWLDELVDVVETRPDVGLVGSKLVYPDGRLQECGGIIWADGTGWNYGRTEPEHLPWFQALRDVDYCSGAALLVRRELFERIGGFDQRYSPAYYEDTDLAFAVREAGYRTMVQPASVVVHHEGVTNGTDVSSGVKRHQELNRGVFVEKWRERLEEHFPEASPRAVWQGRQRTRAGHRGGTVLVVDHQVPLTDKDSGSVRMARILELLVGLGHRVVFMPMNNALPEPYAGALYRAGVTVVTGLGEQLAFLREAGQDLRLAILSRPNVAWQLIEQVRECAPDCVIAYDTVDLHFVRLSRQADLAAQFGDTREELTLRRRAEVLRESELGLARAADVTLVVSDVERQLLGELVPSARVEVLSNVHRVEGTVSVPEGRDGVLFVGSFDHLPNRDAARWLAEEIMPLVRARRPDAVAHIVGSNPPTEMLELERDGVVSHGWVADLDATYRTARVVVAPLRFGAGVKGKVGESLALGVPVVATTLAAEGMSLTHGVDVLVGDTAEELAEHILTLLQDGKLWQQLSEDGKAAIGRRFGDDVARETLARLSGGEPGTLPLR</sequence>
<dbReference type="CDD" id="cd04186">
    <property type="entry name" value="GT_2_like_c"/>
    <property type="match status" value="1"/>
</dbReference>
<feature type="domain" description="Methyltransferase" evidence="3">
    <location>
        <begin position="43"/>
        <end position="153"/>
    </location>
</feature>
<dbReference type="CDD" id="cd03801">
    <property type="entry name" value="GT4_PimA-like"/>
    <property type="match status" value="1"/>
</dbReference>
<dbReference type="EC" id="2.4.-.-" evidence="4"/>
<accession>A0ABW5GER9</accession>
<dbReference type="SUPFAM" id="SSF53335">
    <property type="entry name" value="S-adenosyl-L-methionine-dependent methyltransferases"/>
    <property type="match status" value="1"/>
</dbReference>
<keyword evidence="5" id="KW-1185">Reference proteome</keyword>
<dbReference type="SUPFAM" id="SSF53448">
    <property type="entry name" value="Nucleotide-diphospho-sugar transferases"/>
    <property type="match status" value="1"/>
</dbReference>
<dbReference type="PANTHER" id="PTHR43179">
    <property type="entry name" value="RHAMNOSYLTRANSFERASE WBBL"/>
    <property type="match status" value="1"/>
</dbReference>
<dbReference type="InterPro" id="IPR029063">
    <property type="entry name" value="SAM-dependent_MTases_sf"/>
</dbReference>
<dbReference type="Gene3D" id="3.90.550.10">
    <property type="entry name" value="Spore Coat Polysaccharide Biosynthesis Protein SpsA, Chain A"/>
    <property type="match status" value="1"/>
</dbReference>
<dbReference type="PANTHER" id="PTHR43179:SF7">
    <property type="entry name" value="RHAMNOSYLTRANSFERASE WBBL"/>
    <property type="match status" value="1"/>
</dbReference>
<dbReference type="InterPro" id="IPR025714">
    <property type="entry name" value="Methyltranfer_dom"/>
</dbReference>
<comment type="caution">
    <text evidence="4">The sequence shown here is derived from an EMBL/GenBank/DDBJ whole genome shotgun (WGS) entry which is preliminary data.</text>
</comment>
<proteinExistence type="predicted"/>
<dbReference type="CDD" id="cd02440">
    <property type="entry name" value="AdoMet_MTases"/>
    <property type="match status" value="1"/>
</dbReference>
<keyword evidence="4" id="KW-0808">Transferase</keyword>
<evidence type="ECO:0000313" key="5">
    <source>
        <dbReference type="Proteomes" id="UP001597419"/>
    </source>
</evidence>
<keyword evidence="4" id="KW-0328">Glycosyltransferase</keyword>
<dbReference type="EMBL" id="JBHUKU010000008">
    <property type="protein sequence ID" value="MFD2460026.1"/>
    <property type="molecule type" value="Genomic_DNA"/>
</dbReference>
<feature type="domain" description="Glycosyltransferase 2-like" evidence="2">
    <location>
        <begin position="428"/>
        <end position="598"/>
    </location>
</feature>
<gene>
    <name evidence="4" type="ORF">ACFSYJ_15545</name>
</gene>
<evidence type="ECO:0000259" key="2">
    <source>
        <dbReference type="Pfam" id="PF00535"/>
    </source>
</evidence>